<reference evidence="2" key="1">
    <citation type="submission" date="2021-01" db="EMBL/GenBank/DDBJ databases">
        <authorList>
            <person name="Kaushik A."/>
        </authorList>
    </citation>
    <scope>NUCLEOTIDE SEQUENCE</scope>
    <source>
        <strain evidence="2">AG6-10EEA</strain>
    </source>
</reference>
<evidence type="ECO:0000313" key="3">
    <source>
        <dbReference type="Proteomes" id="UP000663853"/>
    </source>
</evidence>
<dbReference type="InterPro" id="IPR012337">
    <property type="entry name" value="RNaseH-like_sf"/>
</dbReference>
<dbReference type="PANTHER" id="PTHR23272">
    <property type="entry name" value="BED FINGER-RELATED"/>
    <property type="match status" value="1"/>
</dbReference>
<dbReference type="AlphaFoldDB" id="A0A8H3GXM7"/>
<dbReference type="InterPro" id="IPR008906">
    <property type="entry name" value="HATC_C_dom"/>
</dbReference>
<dbReference type="SUPFAM" id="SSF53098">
    <property type="entry name" value="Ribonuclease H-like"/>
    <property type="match status" value="1"/>
</dbReference>
<evidence type="ECO:0000259" key="1">
    <source>
        <dbReference type="Pfam" id="PF05699"/>
    </source>
</evidence>
<sequence length="310" mass="35281">AINHFVSNLDSRRSRSGESRKKILKLQERWNITGKEWDLLGKVVDILTPFHTATEAMSRREVATIADVIPTFSLLERKLLEAKLQLQAEAVDPGNATARALVSGLDAALTKLRKYQDLAHRNQSCLIATVLNPRLRLKYLEKWPESHSTARTLVSHIFENYRVKLAGAPEKSVDPKPSSKYPKSSKLTHTWDNELYSDMPSFVEHFDRELQAYYSGSYPCPNGMSTLNWWEIYHTNFPTVGHMARDFLCIPASSVSVERLFSTCKLTMSDVRSSMSFETARRRICCQNWMKVGVDADAIRKALEIDEGID</sequence>
<dbReference type="Proteomes" id="UP000663853">
    <property type="component" value="Unassembled WGS sequence"/>
</dbReference>
<dbReference type="GO" id="GO:0046983">
    <property type="term" value="F:protein dimerization activity"/>
    <property type="evidence" value="ECO:0007669"/>
    <property type="project" value="InterPro"/>
</dbReference>
<protein>
    <recommendedName>
        <fullName evidence="1">HAT C-terminal dimerisation domain-containing protein</fullName>
    </recommendedName>
</protein>
<evidence type="ECO:0000313" key="2">
    <source>
        <dbReference type="EMBL" id="CAE6471302.1"/>
    </source>
</evidence>
<accession>A0A8H3GXM7</accession>
<organism evidence="2 3">
    <name type="scientific">Rhizoctonia solani</name>
    <dbReference type="NCBI Taxonomy" id="456999"/>
    <lineage>
        <taxon>Eukaryota</taxon>
        <taxon>Fungi</taxon>
        <taxon>Dikarya</taxon>
        <taxon>Basidiomycota</taxon>
        <taxon>Agaricomycotina</taxon>
        <taxon>Agaricomycetes</taxon>
        <taxon>Cantharellales</taxon>
        <taxon>Ceratobasidiaceae</taxon>
        <taxon>Rhizoctonia</taxon>
    </lineage>
</organism>
<feature type="non-terminal residue" evidence="2">
    <location>
        <position position="1"/>
    </location>
</feature>
<comment type="caution">
    <text evidence="2">The sequence shown here is derived from an EMBL/GenBank/DDBJ whole genome shotgun (WGS) entry which is preliminary data.</text>
</comment>
<proteinExistence type="predicted"/>
<dbReference type="Pfam" id="PF05699">
    <property type="entry name" value="Dimer_Tnp_hAT"/>
    <property type="match status" value="1"/>
</dbReference>
<dbReference type="EMBL" id="CAJMXA010001851">
    <property type="protein sequence ID" value="CAE6471302.1"/>
    <property type="molecule type" value="Genomic_DNA"/>
</dbReference>
<gene>
    <name evidence="2" type="ORF">RDB_LOCUS75068</name>
</gene>
<dbReference type="PANTHER" id="PTHR23272:SF161">
    <property type="entry name" value="ZINC FINGER BED DOMAIN-CONTAINING PROTEIN RICESLEEPER 1-LIKE"/>
    <property type="match status" value="1"/>
</dbReference>
<name>A0A8H3GXM7_9AGAM</name>
<feature type="domain" description="HAT C-terminal dimerisation" evidence="1">
    <location>
        <begin position="223"/>
        <end position="290"/>
    </location>
</feature>